<dbReference type="Gene3D" id="3.30.428.10">
    <property type="entry name" value="HIT-like"/>
    <property type="match status" value="1"/>
</dbReference>
<sequence length="127" mass="14567">MDNNPCLFCDKENQKSKLILENDFCVARWDQFPVSKGHALIIPKKHVLSLFDLKDEEVVKMFSLMREVKGIIQKEYNPDGFNIGINDGEAAGRTIHHLHIHLIPRYKGDVEEPRGGVRHIIPGKGFY</sequence>
<dbReference type="EMBL" id="PFCQ01000001">
    <property type="protein sequence ID" value="PIR68627.1"/>
    <property type="molecule type" value="Genomic_DNA"/>
</dbReference>
<dbReference type="PANTHER" id="PTHR42997">
    <property type="entry name" value="HIT FAMILY HYDROLASE"/>
    <property type="match status" value="1"/>
</dbReference>
<comment type="caution">
    <text evidence="3">The sequence shown here is derived from an EMBL/GenBank/DDBJ whole genome shotgun (WGS) entry which is preliminary data.</text>
</comment>
<evidence type="ECO:0000313" key="4">
    <source>
        <dbReference type="Proteomes" id="UP000230094"/>
    </source>
</evidence>
<feature type="domain" description="HIT" evidence="2">
    <location>
        <begin position="4"/>
        <end position="112"/>
    </location>
</feature>
<protein>
    <submittedName>
        <fullName evidence="3">HIT family protein</fullName>
    </submittedName>
</protein>
<feature type="short sequence motif" description="Histidine triad motif" evidence="1">
    <location>
        <begin position="97"/>
        <end position="101"/>
    </location>
</feature>
<proteinExistence type="predicted"/>
<gene>
    <name evidence="3" type="ORF">COU49_00165</name>
</gene>
<evidence type="ECO:0000313" key="3">
    <source>
        <dbReference type="EMBL" id="PIR68627.1"/>
    </source>
</evidence>
<dbReference type="InterPro" id="IPR036265">
    <property type="entry name" value="HIT-like_sf"/>
</dbReference>
<reference evidence="4" key="1">
    <citation type="submission" date="2017-09" db="EMBL/GenBank/DDBJ databases">
        <title>Depth-based differentiation of microbial function through sediment-hosted aquifers and enrichment of novel symbionts in the deep terrestrial subsurface.</title>
        <authorList>
            <person name="Probst A.J."/>
            <person name="Ladd B."/>
            <person name="Jarett J.K."/>
            <person name="Geller-Mcgrath D.E."/>
            <person name="Sieber C.M.K."/>
            <person name="Emerson J.B."/>
            <person name="Anantharaman K."/>
            <person name="Thomas B.C."/>
            <person name="Malmstrom R."/>
            <person name="Stieglmeier M."/>
            <person name="Klingl A."/>
            <person name="Woyke T."/>
            <person name="Ryan C.M."/>
            <person name="Banfield J.F."/>
        </authorList>
    </citation>
    <scope>NUCLEOTIDE SEQUENCE [LARGE SCALE GENOMIC DNA]</scope>
</reference>
<evidence type="ECO:0000256" key="1">
    <source>
        <dbReference type="PROSITE-ProRule" id="PRU00464"/>
    </source>
</evidence>
<dbReference type="Proteomes" id="UP000230094">
    <property type="component" value="Unassembled WGS sequence"/>
</dbReference>
<dbReference type="SUPFAM" id="SSF54197">
    <property type="entry name" value="HIT-like"/>
    <property type="match status" value="1"/>
</dbReference>
<dbReference type="Pfam" id="PF01230">
    <property type="entry name" value="HIT"/>
    <property type="match status" value="1"/>
</dbReference>
<organism evidence="3 4">
    <name type="scientific">Candidatus Nomurabacteria bacterium CG10_big_fil_rev_8_21_14_0_10_35_16</name>
    <dbReference type="NCBI Taxonomy" id="1974731"/>
    <lineage>
        <taxon>Bacteria</taxon>
        <taxon>Candidatus Nomuraibacteriota</taxon>
    </lineage>
</organism>
<dbReference type="InterPro" id="IPR011146">
    <property type="entry name" value="HIT-like"/>
</dbReference>
<dbReference type="InterPro" id="IPR052908">
    <property type="entry name" value="AP-4-A_phosphorylase"/>
</dbReference>
<dbReference type="PROSITE" id="PS51084">
    <property type="entry name" value="HIT_2"/>
    <property type="match status" value="1"/>
</dbReference>
<dbReference type="PANTHER" id="PTHR42997:SF1">
    <property type="entry name" value="AP-4-A PHOSPHORYLASE"/>
    <property type="match status" value="1"/>
</dbReference>
<dbReference type="GO" id="GO:0003824">
    <property type="term" value="F:catalytic activity"/>
    <property type="evidence" value="ECO:0007669"/>
    <property type="project" value="InterPro"/>
</dbReference>
<dbReference type="AlphaFoldDB" id="A0A2H0TCA8"/>
<name>A0A2H0TCA8_9BACT</name>
<accession>A0A2H0TCA8</accession>
<evidence type="ECO:0000259" key="2">
    <source>
        <dbReference type="PROSITE" id="PS51084"/>
    </source>
</evidence>